<organism evidence="2 3">
    <name type="scientific">Brassica cretica</name>
    <name type="common">Mustard</name>
    <dbReference type="NCBI Taxonomy" id="69181"/>
    <lineage>
        <taxon>Eukaryota</taxon>
        <taxon>Viridiplantae</taxon>
        <taxon>Streptophyta</taxon>
        <taxon>Embryophyta</taxon>
        <taxon>Tracheophyta</taxon>
        <taxon>Spermatophyta</taxon>
        <taxon>Magnoliopsida</taxon>
        <taxon>eudicotyledons</taxon>
        <taxon>Gunneridae</taxon>
        <taxon>Pentapetalae</taxon>
        <taxon>rosids</taxon>
        <taxon>malvids</taxon>
        <taxon>Brassicales</taxon>
        <taxon>Brassicaceae</taxon>
        <taxon>Brassiceae</taxon>
        <taxon>Brassica</taxon>
    </lineage>
</organism>
<proteinExistence type="predicted"/>
<evidence type="ECO:0000313" key="3">
    <source>
        <dbReference type="Proteomes" id="UP000712600"/>
    </source>
</evidence>
<feature type="compositionally biased region" description="Polar residues" evidence="1">
    <location>
        <begin position="30"/>
        <end position="59"/>
    </location>
</feature>
<feature type="region of interest" description="Disordered" evidence="1">
    <location>
        <begin position="1"/>
        <end position="59"/>
    </location>
</feature>
<sequence length="98" mass="10316">MIREFDSDSDDDHSVVMATPNVSVLAASGSEASTEQSNSVPTPAQQDTVTATAEDNLTDSTGEFLGCGHRTNKKNMNLHDYVTDAILSSCPSSPPVSL</sequence>
<protein>
    <submittedName>
        <fullName evidence="2">Uncharacterized protein</fullName>
    </submittedName>
</protein>
<reference evidence="2" key="1">
    <citation type="submission" date="2019-12" db="EMBL/GenBank/DDBJ databases">
        <title>Genome sequencing and annotation of Brassica cretica.</title>
        <authorList>
            <person name="Studholme D.J."/>
            <person name="Sarris P."/>
        </authorList>
    </citation>
    <scope>NUCLEOTIDE SEQUENCE</scope>
    <source>
        <strain evidence="2">PFS-109/04</strain>
        <tissue evidence="2">Leaf</tissue>
    </source>
</reference>
<evidence type="ECO:0000313" key="2">
    <source>
        <dbReference type="EMBL" id="KAF3558365.1"/>
    </source>
</evidence>
<evidence type="ECO:0000256" key="1">
    <source>
        <dbReference type="SAM" id="MobiDB-lite"/>
    </source>
</evidence>
<dbReference type="AlphaFoldDB" id="A0A8S9R6J1"/>
<gene>
    <name evidence="2" type="ORF">F2Q69_00015252</name>
</gene>
<dbReference type="EMBL" id="QGKX02000996">
    <property type="protein sequence ID" value="KAF3558365.1"/>
    <property type="molecule type" value="Genomic_DNA"/>
</dbReference>
<comment type="caution">
    <text evidence="2">The sequence shown here is derived from an EMBL/GenBank/DDBJ whole genome shotgun (WGS) entry which is preliminary data.</text>
</comment>
<accession>A0A8S9R6J1</accession>
<dbReference type="Proteomes" id="UP000712600">
    <property type="component" value="Unassembled WGS sequence"/>
</dbReference>
<name>A0A8S9R6J1_BRACR</name>